<dbReference type="GO" id="GO:0043531">
    <property type="term" value="F:ADP binding"/>
    <property type="evidence" value="ECO:0007669"/>
    <property type="project" value="InterPro"/>
</dbReference>
<keyword evidence="7" id="KW-0175">Coiled coil</keyword>
<dbReference type="InterPro" id="IPR058922">
    <property type="entry name" value="WHD_DRP"/>
</dbReference>
<evidence type="ECO:0000256" key="6">
    <source>
        <dbReference type="ARBA" id="ARBA00022840"/>
    </source>
</evidence>
<dbReference type="PANTHER" id="PTHR33463:SF187">
    <property type="entry name" value="AND NB-ARC DOMAIN DISEASE RESISTANCE PROTEIN, PUTATIVE-RELATED"/>
    <property type="match status" value="1"/>
</dbReference>
<evidence type="ECO:0000256" key="3">
    <source>
        <dbReference type="ARBA" id="ARBA00022737"/>
    </source>
</evidence>
<evidence type="ECO:0000256" key="2">
    <source>
        <dbReference type="ARBA" id="ARBA00022614"/>
    </source>
</evidence>
<dbReference type="InterPro" id="IPR042197">
    <property type="entry name" value="Apaf_helical"/>
</dbReference>
<proteinExistence type="inferred from homology"/>
<dbReference type="GO" id="GO:0005524">
    <property type="term" value="F:ATP binding"/>
    <property type="evidence" value="ECO:0007669"/>
    <property type="project" value="UniProtKB-KW"/>
</dbReference>
<evidence type="ECO:0000259" key="8">
    <source>
        <dbReference type="SMART" id="SM00382"/>
    </source>
</evidence>
<dbReference type="EMBL" id="VOIH02000002">
    <property type="protein sequence ID" value="KAF3453616.1"/>
    <property type="molecule type" value="Genomic_DNA"/>
</dbReference>
<dbReference type="Pfam" id="PF13855">
    <property type="entry name" value="LRR_8"/>
    <property type="match status" value="1"/>
</dbReference>
<dbReference type="Pfam" id="PF23559">
    <property type="entry name" value="WHD_DRP"/>
    <property type="match status" value="1"/>
</dbReference>
<dbReference type="Gene3D" id="3.40.50.300">
    <property type="entry name" value="P-loop containing nucleotide triphosphate hydrolases"/>
    <property type="match status" value="1"/>
</dbReference>
<keyword evidence="10" id="KW-1185">Reference proteome</keyword>
<dbReference type="OrthoDB" id="736010at2759"/>
<dbReference type="Gene3D" id="3.80.10.10">
    <property type="entry name" value="Ribonuclease Inhibitor"/>
    <property type="match status" value="2"/>
</dbReference>
<dbReference type="Pfam" id="PF00931">
    <property type="entry name" value="NB-ARC"/>
    <property type="match status" value="1"/>
</dbReference>
<gene>
    <name evidence="9" type="ORF">FNV43_RR04057</name>
</gene>
<dbReference type="SUPFAM" id="SSF52540">
    <property type="entry name" value="P-loop containing nucleoside triphosphate hydrolases"/>
    <property type="match status" value="1"/>
</dbReference>
<dbReference type="InterPro" id="IPR027417">
    <property type="entry name" value="P-loop_NTPase"/>
</dbReference>
<dbReference type="AlphaFoldDB" id="A0A8K0HIV2"/>
<dbReference type="Pfam" id="PF23247">
    <property type="entry name" value="LRR_RPS2"/>
    <property type="match status" value="1"/>
</dbReference>
<comment type="similarity">
    <text evidence="1">Belongs to the disease resistance NB-LRR family.</text>
</comment>
<dbReference type="SUPFAM" id="SSF52058">
    <property type="entry name" value="L domain-like"/>
    <property type="match status" value="1"/>
</dbReference>
<dbReference type="Gene3D" id="1.10.8.430">
    <property type="entry name" value="Helical domain of apoptotic protease-activating factors"/>
    <property type="match status" value="1"/>
</dbReference>
<dbReference type="GO" id="GO:0006952">
    <property type="term" value="P:defense response"/>
    <property type="evidence" value="ECO:0007669"/>
    <property type="project" value="UniProtKB-KW"/>
</dbReference>
<keyword evidence="5" id="KW-0611">Plant defense</keyword>
<dbReference type="InterPro" id="IPR036388">
    <property type="entry name" value="WH-like_DNA-bd_sf"/>
</dbReference>
<organism evidence="9 10">
    <name type="scientific">Rhamnella rubrinervis</name>
    <dbReference type="NCBI Taxonomy" id="2594499"/>
    <lineage>
        <taxon>Eukaryota</taxon>
        <taxon>Viridiplantae</taxon>
        <taxon>Streptophyta</taxon>
        <taxon>Embryophyta</taxon>
        <taxon>Tracheophyta</taxon>
        <taxon>Spermatophyta</taxon>
        <taxon>Magnoliopsida</taxon>
        <taxon>eudicotyledons</taxon>
        <taxon>Gunneridae</taxon>
        <taxon>Pentapetalae</taxon>
        <taxon>rosids</taxon>
        <taxon>fabids</taxon>
        <taxon>Rosales</taxon>
        <taxon>Rhamnaceae</taxon>
        <taxon>rhamnoid group</taxon>
        <taxon>Rhamneae</taxon>
        <taxon>Rhamnella</taxon>
    </lineage>
</organism>
<dbReference type="InterPro" id="IPR057135">
    <property type="entry name" value="At4g27190-like_LRR"/>
</dbReference>
<dbReference type="InterPro" id="IPR002182">
    <property type="entry name" value="NB-ARC"/>
</dbReference>
<comment type="caution">
    <text evidence="9">The sequence shown here is derived from an EMBL/GenBank/DDBJ whole genome shotgun (WGS) entry which is preliminary data.</text>
</comment>
<dbReference type="InterPro" id="IPR003593">
    <property type="entry name" value="AAA+_ATPase"/>
</dbReference>
<dbReference type="FunFam" id="3.40.50.300:FF:001091">
    <property type="entry name" value="Probable disease resistance protein At1g61300"/>
    <property type="match status" value="1"/>
</dbReference>
<dbReference type="Proteomes" id="UP000796880">
    <property type="component" value="Unassembled WGS sequence"/>
</dbReference>
<protein>
    <recommendedName>
        <fullName evidence="8">AAA+ ATPase domain-containing protein</fullName>
    </recommendedName>
</protein>
<dbReference type="InterPro" id="IPR032675">
    <property type="entry name" value="LRR_dom_sf"/>
</dbReference>
<dbReference type="InterPro" id="IPR001611">
    <property type="entry name" value="Leu-rich_rpt"/>
</dbReference>
<keyword evidence="6" id="KW-0067">ATP-binding</keyword>
<feature type="coiled-coil region" evidence="7">
    <location>
        <begin position="24"/>
        <end position="80"/>
    </location>
</feature>
<keyword evidence="4" id="KW-0547">Nucleotide-binding</keyword>
<dbReference type="Gene3D" id="1.10.10.10">
    <property type="entry name" value="Winged helix-like DNA-binding domain superfamily/Winged helix DNA-binding domain"/>
    <property type="match status" value="1"/>
</dbReference>
<dbReference type="SMART" id="SM00382">
    <property type="entry name" value="AAA"/>
    <property type="match status" value="1"/>
</dbReference>
<dbReference type="PANTHER" id="PTHR33463">
    <property type="entry name" value="NB-ARC DOMAIN-CONTAINING PROTEIN-RELATED"/>
    <property type="match status" value="1"/>
</dbReference>
<evidence type="ECO:0000313" key="10">
    <source>
        <dbReference type="Proteomes" id="UP000796880"/>
    </source>
</evidence>
<dbReference type="FunFam" id="1.10.10.10:FF:000322">
    <property type="entry name" value="Probable disease resistance protein At1g63360"/>
    <property type="match status" value="1"/>
</dbReference>
<dbReference type="SMART" id="SM00369">
    <property type="entry name" value="LRR_TYP"/>
    <property type="match status" value="4"/>
</dbReference>
<dbReference type="InterPro" id="IPR050905">
    <property type="entry name" value="Plant_NBS-LRR"/>
</dbReference>
<keyword evidence="3" id="KW-0677">Repeat</keyword>
<keyword evidence="2" id="KW-0433">Leucine-rich repeat</keyword>
<evidence type="ECO:0000256" key="5">
    <source>
        <dbReference type="ARBA" id="ARBA00022821"/>
    </source>
</evidence>
<feature type="domain" description="AAA+ ATPase" evidence="8">
    <location>
        <begin position="154"/>
        <end position="288"/>
    </location>
</feature>
<reference evidence="9" key="1">
    <citation type="submission" date="2020-03" db="EMBL/GenBank/DDBJ databases">
        <title>A high-quality chromosome-level genome assembly of a woody plant with both climbing and erect habits, Rhamnella rubrinervis.</title>
        <authorList>
            <person name="Lu Z."/>
            <person name="Yang Y."/>
            <person name="Zhu X."/>
            <person name="Sun Y."/>
        </authorList>
    </citation>
    <scope>NUCLEOTIDE SEQUENCE</scope>
    <source>
        <strain evidence="9">BYM</strain>
        <tissue evidence="9">Leaf</tissue>
    </source>
</reference>
<name>A0A8K0HIV2_9ROSA</name>
<dbReference type="InterPro" id="IPR003591">
    <property type="entry name" value="Leu-rich_rpt_typical-subtyp"/>
</dbReference>
<accession>A0A8K0HIV2</accession>
<evidence type="ECO:0000313" key="9">
    <source>
        <dbReference type="EMBL" id="KAF3453616.1"/>
    </source>
</evidence>
<sequence>MEYLGKVIELGQWISNCCSLKKKMQKLKSKMEDLSSRETDIIQELEYADSLSLKKRKREVENWLARVKRKKDEVQLMEEAVKQDRLLFTRVQLVKCVGDLTEEVTELLDQGRFSEGVLLHTHGTREDALFTIKLVGQTFHENKDMIRTCLMKDEFLTIGLYGMGGVGKTTLAMHIHNQLLKESRTFGHVYWVTVSKDFTIHKLQSDIAKMVSLDLSNEDDEKKRAAKLAQALMKKNKYVLILDDVWNHFFLDKVGIPGGVNGCKLILTTRSLDVCRRLGCEVNIKVEPLHEDEAWKLFKKTLGHQITLPCEVEYIARSVAKECAGLPLGLITMAGSMRGVDDICEWRDALEKLKQSKLRQDGMETDVYQVLEVSYRSLNDSNVQECFLYCALYPEDYKIKREELIERFIDEGLIERMKSRQAELDRGQTILNKLENACLLEGVVDNFPNEKKCVKIHDLVRDMALQIASSHSGFMVAAGVGLKDLPDEEKWTKNLEKVSLMCNKISDVPPGVSPYCPRLSTLMLQYNGLKRIPDSFFVHLHGLKFLDLSHTGIENLPKSISELENLSALSLRECNKLQYIPSLAKLTALKRLDLGNSGIKEVPQGMEMLVNLRYLDLHSSNLNTLPVGILPRLSHLQYLIIYGLSKMLKLKGEEIASLRKLETFSGQFYDIYNFNTYVKSLEKGGPSNFLLQVGLDNPYFSPIESGSFDRRVILKGCNISRSKEREDSLVLPTDVQYLYIQECHDVGSLCDISSLNTATDLKTLVINDCEGIHYVVSSLSSSCIPLRCIQSLRLAFLPNLRILIGGRGVTESATVPPGSFSSLKELRIYNCPKLKKLFLPQLLKHFQNLEELHIEDCVQMVEIIAAPPDEDEEEINSEKEMGIFRNSLPRLRVLELWNLSELRSICCKGVILSHTIQHIAVRYCNKLKRIPLSLPLHDRQLSPPHSLQIIKAFPKEWWDSLEWEHPNAKHVLQPFCQFSRYL</sequence>
<evidence type="ECO:0000256" key="1">
    <source>
        <dbReference type="ARBA" id="ARBA00008894"/>
    </source>
</evidence>
<dbReference type="PRINTS" id="PR00364">
    <property type="entry name" value="DISEASERSIST"/>
</dbReference>
<evidence type="ECO:0000256" key="7">
    <source>
        <dbReference type="SAM" id="Coils"/>
    </source>
</evidence>
<evidence type="ECO:0000256" key="4">
    <source>
        <dbReference type="ARBA" id="ARBA00022741"/>
    </source>
</evidence>